<accession>A0A024Q8C3</accession>
<dbReference type="SUPFAM" id="SSF56601">
    <property type="entry name" value="beta-lactamase/transpeptidase-like"/>
    <property type="match status" value="1"/>
</dbReference>
<protein>
    <recommendedName>
        <fullName evidence="1">Beta-lactamase class A catalytic domain-containing protein</fullName>
    </recommendedName>
</protein>
<dbReference type="GO" id="GO:0046677">
    <property type="term" value="P:response to antibiotic"/>
    <property type="evidence" value="ECO:0007669"/>
    <property type="project" value="InterPro"/>
</dbReference>
<dbReference type="InterPro" id="IPR045155">
    <property type="entry name" value="Beta-lactam_cat"/>
</dbReference>
<dbReference type="InterPro" id="IPR000871">
    <property type="entry name" value="Beta-lactam_class-A"/>
</dbReference>
<dbReference type="eggNOG" id="COG2367">
    <property type="taxonomic scope" value="Bacteria"/>
</dbReference>
<dbReference type="InterPro" id="IPR012338">
    <property type="entry name" value="Beta-lactam/transpept-like"/>
</dbReference>
<dbReference type="STRING" id="1462526.BN990_00458"/>
<dbReference type="Proteomes" id="UP000028875">
    <property type="component" value="Unassembled WGS sequence"/>
</dbReference>
<dbReference type="EMBL" id="CCDP010000001">
    <property type="protein sequence ID" value="CDQ38191.1"/>
    <property type="molecule type" value="Genomic_DNA"/>
</dbReference>
<dbReference type="Gene3D" id="3.40.710.10">
    <property type="entry name" value="DD-peptidase/beta-lactamase superfamily"/>
    <property type="match status" value="1"/>
</dbReference>
<dbReference type="PANTHER" id="PTHR35333:SF3">
    <property type="entry name" value="BETA-LACTAMASE-TYPE TRANSPEPTIDASE FOLD CONTAINING PROTEIN"/>
    <property type="match status" value="1"/>
</dbReference>
<dbReference type="RefSeq" id="WP_021289934.1">
    <property type="nucleotide sequence ID" value="NZ_BNER01000001.1"/>
</dbReference>
<dbReference type="PANTHER" id="PTHR35333">
    <property type="entry name" value="BETA-LACTAMASE"/>
    <property type="match status" value="1"/>
</dbReference>
<dbReference type="GO" id="GO:0030655">
    <property type="term" value="P:beta-lactam antibiotic catabolic process"/>
    <property type="evidence" value="ECO:0007669"/>
    <property type="project" value="InterPro"/>
</dbReference>
<evidence type="ECO:0000259" key="1">
    <source>
        <dbReference type="Pfam" id="PF13354"/>
    </source>
</evidence>
<evidence type="ECO:0000313" key="3">
    <source>
        <dbReference type="Proteomes" id="UP000028875"/>
    </source>
</evidence>
<dbReference type="Pfam" id="PF13354">
    <property type="entry name" value="Beta-lactamase2"/>
    <property type="match status" value="1"/>
</dbReference>
<gene>
    <name evidence="2" type="ORF">BN990_00458</name>
</gene>
<proteinExistence type="predicted"/>
<dbReference type="AlphaFoldDB" id="A0A024Q8C3"/>
<reference evidence="2 3" key="1">
    <citation type="submission" date="2014-03" db="EMBL/GenBank/DDBJ databases">
        <authorList>
            <person name="Urmite Genomes U."/>
        </authorList>
    </citation>
    <scope>NUCLEOTIDE SEQUENCE [LARGE SCALE GENOMIC DNA]</scope>
    <source>
        <strain evidence="2 3">Vm-5</strain>
    </source>
</reference>
<sequence>MDFNELEWNIKQKLKPSMKYFSIYIETPDGIIAINEDKQMTAASLVKLPILLEGFRQLENNHLLEDKLVYIDKDEMVGGAGVINYVSKSHIYSYKNLMELMIIVSDNTAANLLLKLFGMAAINQFIKSIDCEQTLISRKFMDVEASENGKENYTSAKDMIKLFKLVSKTNHHLTDSSRRMILKILENQQFTHKLPSYLDKDKSIRFFHKTGEMPGVSHDAGIIKYETKTIHVAILSEGVAHNTVSERIIADIGHLLSKYIKEIE</sequence>
<comment type="caution">
    <text evidence="2">The sequence shown here is derived from an EMBL/GenBank/DDBJ whole genome shotgun (WGS) entry which is preliminary data.</text>
</comment>
<keyword evidence="3" id="KW-1185">Reference proteome</keyword>
<feature type="domain" description="Beta-lactamase class A catalytic" evidence="1">
    <location>
        <begin position="32"/>
        <end position="235"/>
    </location>
</feature>
<dbReference type="GO" id="GO:0008800">
    <property type="term" value="F:beta-lactamase activity"/>
    <property type="evidence" value="ECO:0007669"/>
    <property type="project" value="InterPro"/>
</dbReference>
<name>A0A024Q8C3_9BACI</name>
<reference evidence="3" key="2">
    <citation type="submission" date="2014-05" db="EMBL/GenBank/DDBJ databases">
        <title>Draft genome sequence of Virgibacillus massiliensis Vm-5.</title>
        <authorList>
            <person name="Khelaifia S."/>
            <person name="Croce O."/>
            <person name="Lagier J.C."/>
            <person name="Raoult D."/>
        </authorList>
    </citation>
    <scope>NUCLEOTIDE SEQUENCE [LARGE SCALE GENOMIC DNA]</scope>
    <source>
        <strain evidence="3">Vm-5</strain>
    </source>
</reference>
<dbReference type="OrthoDB" id="9775096at2"/>
<organism evidence="2 3">
    <name type="scientific">Virgibacillus massiliensis</name>
    <dbReference type="NCBI Taxonomy" id="1462526"/>
    <lineage>
        <taxon>Bacteria</taxon>
        <taxon>Bacillati</taxon>
        <taxon>Bacillota</taxon>
        <taxon>Bacilli</taxon>
        <taxon>Bacillales</taxon>
        <taxon>Bacillaceae</taxon>
        <taxon>Virgibacillus</taxon>
    </lineage>
</organism>
<evidence type="ECO:0000313" key="2">
    <source>
        <dbReference type="EMBL" id="CDQ38191.1"/>
    </source>
</evidence>